<dbReference type="PANTHER" id="PTHR44154">
    <property type="entry name" value="QUINONE OXIDOREDUCTASE"/>
    <property type="match status" value="1"/>
</dbReference>
<dbReference type="Gene3D" id="3.90.180.10">
    <property type="entry name" value="Medium-chain alcohol dehydrogenases, catalytic domain"/>
    <property type="match status" value="1"/>
</dbReference>
<evidence type="ECO:0000313" key="3">
    <source>
        <dbReference type="EMBL" id="PRX66905.1"/>
    </source>
</evidence>
<dbReference type="CDD" id="cd08253">
    <property type="entry name" value="zeta_crystallin"/>
    <property type="match status" value="1"/>
</dbReference>
<dbReference type="SUPFAM" id="SSF50129">
    <property type="entry name" value="GroES-like"/>
    <property type="match status" value="1"/>
</dbReference>
<dbReference type="PANTHER" id="PTHR44154:SF1">
    <property type="entry name" value="QUINONE OXIDOREDUCTASE"/>
    <property type="match status" value="1"/>
</dbReference>
<dbReference type="GO" id="GO:0016491">
    <property type="term" value="F:oxidoreductase activity"/>
    <property type="evidence" value="ECO:0007669"/>
    <property type="project" value="InterPro"/>
</dbReference>
<evidence type="ECO:0000313" key="4">
    <source>
        <dbReference type="Proteomes" id="UP000238312"/>
    </source>
</evidence>
<dbReference type="InterPro" id="IPR013154">
    <property type="entry name" value="ADH-like_N"/>
</dbReference>
<dbReference type="EMBL" id="PVNG01000005">
    <property type="protein sequence ID" value="PRX66905.1"/>
    <property type="molecule type" value="Genomic_DNA"/>
</dbReference>
<accession>A0A2T0N415</accession>
<dbReference type="InterPro" id="IPR051603">
    <property type="entry name" value="Zinc-ADH_QOR/CCCR"/>
</dbReference>
<name>A0A2T0N415_9ACTN</name>
<dbReference type="InterPro" id="IPR011032">
    <property type="entry name" value="GroES-like_sf"/>
</dbReference>
<dbReference type="InterPro" id="IPR013149">
    <property type="entry name" value="ADH-like_C"/>
</dbReference>
<dbReference type="OrthoDB" id="7355832at2"/>
<dbReference type="Pfam" id="PF08240">
    <property type="entry name" value="ADH_N"/>
    <property type="match status" value="1"/>
</dbReference>
<dbReference type="InterPro" id="IPR020843">
    <property type="entry name" value="ER"/>
</dbReference>
<comment type="caution">
    <text evidence="3">The sequence shown here is derived from an EMBL/GenBank/DDBJ whole genome shotgun (WGS) entry which is preliminary data.</text>
</comment>
<dbReference type="Pfam" id="PF00107">
    <property type="entry name" value="ADH_zinc_N"/>
    <property type="match status" value="1"/>
</dbReference>
<reference evidence="3 4" key="1">
    <citation type="submission" date="2018-03" db="EMBL/GenBank/DDBJ databases">
        <title>Genomic Encyclopedia of Type Strains, Phase III (KMG-III): the genomes of soil and plant-associated and newly described type strains.</title>
        <authorList>
            <person name="Whitman W."/>
        </authorList>
    </citation>
    <scope>NUCLEOTIDE SEQUENCE [LARGE SCALE GENOMIC DNA]</scope>
    <source>
        <strain evidence="3 4">CGMCC 4.7104</strain>
    </source>
</reference>
<organism evidence="3 4">
    <name type="scientific">Nonomuraea fuscirosea</name>
    <dbReference type="NCBI Taxonomy" id="1291556"/>
    <lineage>
        <taxon>Bacteria</taxon>
        <taxon>Bacillati</taxon>
        <taxon>Actinomycetota</taxon>
        <taxon>Actinomycetes</taxon>
        <taxon>Streptosporangiales</taxon>
        <taxon>Streptosporangiaceae</taxon>
        <taxon>Nonomuraea</taxon>
    </lineage>
</organism>
<proteinExistence type="predicted"/>
<sequence>MRAVLYREIGAPSVLELVERDVPEPGPGEVRVRVHVSGVNPTDWRARSTPAWPMPYPEVIPHHDGGGVIDAVGPGVESFAPGDRVWVTLAAGGHMSGTAQEFTVLPASLVRALPENASFEVGASLGVPALTAHRALTVAENGPRRLAPKALDGTTVLVTGGAGAVGHAAIQLARWAGATVITTVSGPEKAALATAAGAHHVVDYREGDPAAEIRAVAEDGVDVVVEVAVARNIDLDLAVLKSNGTIAVYADDSPKVELDILRNLRLNTRFQFFVLFADLDRMAAAADDVTEAVRDGAMGVGTEHGLPIIRFPLAETAAAHTAVQDHAVGKVVVDPTV</sequence>
<feature type="domain" description="Enoyl reductase (ER)" evidence="2">
    <location>
        <begin position="10"/>
        <end position="333"/>
    </location>
</feature>
<dbReference type="SMART" id="SM00829">
    <property type="entry name" value="PKS_ER"/>
    <property type="match status" value="1"/>
</dbReference>
<dbReference type="Proteomes" id="UP000238312">
    <property type="component" value="Unassembled WGS sequence"/>
</dbReference>
<dbReference type="RefSeq" id="WP_106238984.1">
    <property type="nucleotide sequence ID" value="NZ_PVNG01000005.1"/>
</dbReference>
<keyword evidence="4" id="KW-1185">Reference proteome</keyword>
<keyword evidence="1" id="KW-0521">NADP</keyword>
<evidence type="ECO:0000259" key="2">
    <source>
        <dbReference type="SMART" id="SM00829"/>
    </source>
</evidence>
<dbReference type="InterPro" id="IPR036291">
    <property type="entry name" value="NAD(P)-bd_dom_sf"/>
</dbReference>
<protein>
    <submittedName>
        <fullName evidence="3">NADPH2:quinone reductase</fullName>
    </submittedName>
</protein>
<evidence type="ECO:0000256" key="1">
    <source>
        <dbReference type="ARBA" id="ARBA00022857"/>
    </source>
</evidence>
<dbReference type="AlphaFoldDB" id="A0A2T0N415"/>
<gene>
    <name evidence="3" type="ORF">B0I32_105345</name>
</gene>
<dbReference type="Gene3D" id="3.40.50.720">
    <property type="entry name" value="NAD(P)-binding Rossmann-like Domain"/>
    <property type="match status" value="1"/>
</dbReference>
<dbReference type="SUPFAM" id="SSF51735">
    <property type="entry name" value="NAD(P)-binding Rossmann-fold domains"/>
    <property type="match status" value="1"/>
</dbReference>